<dbReference type="PANTHER" id="PTHR43677">
    <property type="entry name" value="SHORT-CHAIN DEHYDROGENASE/REDUCTASE"/>
    <property type="match status" value="1"/>
</dbReference>
<dbReference type="InterPro" id="IPR036291">
    <property type="entry name" value="NAD(P)-bd_dom_sf"/>
</dbReference>
<dbReference type="InterPro" id="IPR013149">
    <property type="entry name" value="ADH-like_C"/>
</dbReference>
<dbReference type="SUPFAM" id="SSF51735">
    <property type="entry name" value="NAD(P)-binding Rossmann-fold domains"/>
    <property type="match status" value="1"/>
</dbReference>
<dbReference type="Pfam" id="PF08240">
    <property type="entry name" value="ADH_N"/>
    <property type="match status" value="1"/>
</dbReference>
<name>E6PRD1_9ZZZZ</name>
<proteinExistence type="predicted"/>
<dbReference type="InterPro" id="IPR051397">
    <property type="entry name" value="Zn-ADH-like_protein"/>
</dbReference>
<dbReference type="Gene3D" id="3.90.180.10">
    <property type="entry name" value="Medium-chain alcohol dehydrogenases, catalytic domain"/>
    <property type="match status" value="1"/>
</dbReference>
<dbReference type="SUPFAM" id="SSF50129">
    <property type="entry name" value="GroES-like"/>
    <property type="match status" value="1"/>
</dbReference>
<dbReference type="InterPro" id="IPR013154">
    <property type="entry name" value="ADH-like_N"/>
</dbReference>
<evidence type="ECO:0000313" key="2">
    <source>
        <dbReference type="EMBL" id="CBH97486.1"/>
    </source>
</evidence>
<protein>
    <submittedName>
        <fullName evidence="2">NADPH:quinone reductase and related Zn-dependent oxidoreductase</fullName>
    </submittedName>
</protein>
<feature type="domain" description="Enoyl reductase (ER)" evidence="1">
    <location>
        <begin position="10"/>
        <end position="242"/>
    </location>
</feature>
<dbReference type="EMBL" id="CABM01000043">
    <property type="protein sequence ID" value="CBH97486.1"/>
    <property type="molecule type" value="Genomic_DNA"/>
</dbReference>
<dbReference type="InterPro" id="IPR011032">
    <property type="entry name" value="GroES-like_sf"/>
</dbReference>
<comment type="caution">
    <text evidence="2">The sequence shown here is derived from an EMBL/GenBank/DDBJ whole genome shotgun (WGS) entry which is preliminary data.</text>
</comment>
<dbReference type="InterPro" id="IPR020843">
    <property type="entry name" value="ER"/>
</dbReference>
<evidence type="ECO:0000259" key="1">
    <source>
        <dbReference type="SMART" id="SM00829"/>
    </source>
</evidence>
<gene>
    <name evidence="2" type="ORF">CARN2_2958</name>
</gene>
<dbReference type="SMART" id="SM00829">
    <property type="entry name" value="PKS_ER"/>
    <property type="match status" value="1"/>
</dbReference>
<dbReference type="GO" id="GO:0016491">
    <property type="term" value="F:oxidoreductase activity"/>
    <property type="evidence" value="ECO:0007669"/>
    <property type="project" value="InterPro"/>
</dbReference>
<dbReference type="PANTHER" id="PTHR43677:SF4">
    <property type="entry name" value="QUINONE OXIDOREDUCTASE-LIKE PROTEIN 2"/>
    <property type="match status" value="1"/>
</dbReference>
<dbReference type="Gene3D" id="3.40.50.720">
    <property type="entry name" value="NAD(P)-binding Rossmann-like Domain"/>
    <property type="match status" value="1"/>
</dbReference>
<reference evidence="2" key="1">
    <citation type="submission" date="2009-10" db="EMBL/GenBank/DDBJ databases">
        <title>Diversity of trophic interactions inside an arsenic-rich microbial ecosystem.</title>
        <authorList>
            <person name="Bertin P.N."/>
            <person name="Heinrich-Salmeron A."/>
            <person name="Pelletier E."/>
            <person name="Goulhen-Chollet F."/>
            <person name="Arsene-Ploetze F."/>
            <person name="Gallien S."/>
            <person name="Calteau A."/>
            <person name="Vallenet D."/>
            <person name="Casiot C."/>
            <person name="Chane-Woon-Ming B."/>
            <person name="Giloteaux L."/>
            <person name="Barakat M."/>
            <person name="Bonnefoy V."/>
            <person name="Bruneel O."/>
            <person name="Chandler M."/>
            <person name="Cleiss J."/>
            <person name="Duran R."/>
            <person name="Elbaz-Poulichet F."/>
            <person name="Fonknechten N."/>
            <person name="Lauga B."/>
            <person name="Mornico D."/>
            <person name="Ortet P."/>
            <person name="Schaeffer C."/>
            <person name="Siguier P."/>
            <person name="Alexander Thil Smith A."/>
            <person name="Van Dorsselaer A."/>
            <person name="Weissenbach J."/>
            <person name="Medigue C."/>
            <person name="Le Paslier D."/>
        </authorList>
    </citation>
    <scope>NUCLEOTIDE SEQUENCE</scope>
</reference>
<sequence>MKALLCTAYGPVVTLRLEDAPDPTAAAGEVVIAVRACALNFPDALIVQGLYQTKPALPFSPGAEFAGTILQAGAGVTAYKPGDAVIAFAGHGGLAERCAAVDARRVMPLPAGMSFEQGAAFMLTYGTSIHALKDVAQLQPGETLAVLGAGGGVGLAAVDIAKAMGARVIAAASSKAKLQLAQEHGADVLLDYASEDLRQRLLALTDGKGADVVLDPVGGRLRRSRAARHRLARPLPGGGFRGG</sequence>
<organism evidence="2">
    <name type="scientific">mine drainage metagenome</name>
    <dbReference type="NCBI Taxonomy" id="410659"/>
    <lineage>
        <taxon>unclassified sequences</taxon>
        <taxon>metagenomes</taxon>
        <taxon>ecological metagenomes</taxon>
    </lineage>
</organism>
<dbReference type="Pfam" id="PF00107">
    <property type="entry name" value="ADH_zinc_N"/>
    <property type="match status" value="1"/>
</dbReference>
<dbReference type="CDD" id="cd08241">
    <property type="entry name" value="QOR1"/>
    <property type="match status" value="1"/>
</dbReference>
<dbReference type="AlphaFoldDB" id="E6PRD1"/>
<accession>E6PRD1</accession>